<evidence type="ECO:0000256" key="5">
    <source>
        <dbReference type="ARBA" id="ARBA00022491"/>
    </source>
</evidence>
<evidence type="ECO:0000256" key="4">
    <source>
        <dbReference type="ARBA" id="ARBA00022490"/>
    </source>
</evidence>
<feature type="region of interest" description="Disordered" evidence="10">
    <location>
        <begin position="186"/>
        <end position="313"/>
    </location>
</feature>
<keyword evidence="6" id="KW-0805">Transcription regulation</keyword>
<feature type="compositionally biased region" description="Gly residues" evidence="10">
    <location>
        <begin position="636"/>
        <end position="653"/>
    </location>
</feature>
<dbReference type="GO" id="GO:0005737">
    <property type="term" value="C:cytoplasm"/>
    <property type="evidence" value="ECO:0007669"/>
    <property type="project" value="UniProtKB-SubCell"/>
</dbReference>
<feature type="region of interest" description="Disordered" evidence="10">
    <location>
        <begin position="736"/>
        <end position="774"/>
    </location>
</feature>
<organism evidence="12 13">
    <name type="scientific">Favolaschia claudopus</name>
    <dbReference type="NCBI Taxonomy" id="2862362"/>
    <lineage>
        <taxon>Eukaryota</taxon>
        <taxon>Fungi</taxon>
        <taxon>Dikarya</taxon>
        <taxon>Basidiomycota</taxon>
        <taxon>Agaricomycotina</taxon>
        <taxon>Agaricomycetes</taxon>
        <taxon>Agaricomycetidae</taxon>
        <taxon>Agaricales</taxon>
        <taxon>Marasmiineae</taxon>
        <taxon>Mycenaceae</taxon>
        <taxon>Favolaschia</taxon>
    </lineage>
</organism>
<feature type="region of interest" description="Disordered" evidence="10">
    <location>
        <begin position="630"/>
        <end position="659"/>
    </location>
</feature>
<dbReference type="GO" id="GO:0005634">
    <property type="term" value="C:nucleus"/>
    <property type="evidence" value="ECO:0007669"/>
    <property type="project" value="UniProtKB-SubCell"/>
</dbReference>
<dbReference type="PANTHER" id="PTHR23326">
    <property type="entry name" value="CCR4 NOT-RELATED"/>
    <property type="match status" value="1"/>
</dbReference>
<dbReference type="InterPro" id="IPR007207">
    <property type="entry name" value="Not_N"/>
</dbReference>
<dbReference type="InterPro" id="IPR040168">
    <property type="entry name" value="Not2/3/5"/>
</dbReference>
<sequence length="774" mass="85154">MTLRYKSQLLENRKLIETQMEKFKACEKEVKKKAVSNVALGEAVELVLKEQEMLEAIAWLDTQLEKLQMQVEQAEAEIETFNGAAKKKAKSGSSASRLEELEHLNVRRKWHISRLKIVLRLPNNGSLETEKVLALKDDVHYFVESNAEEDFTEYEGIYDELNLDEEEKFRGVLDDINSEDESEIAMEEIVPVPPAPARKPSEDNTSKRDDSPILKKAAPQLRTKPSANFAIEPMTSVLKTAPPRPPPIQYSAAVQQQPPPQPLHAVPVPPPPQAKPKPAPNQQATIPPTPSSIGAPTSPSMTHQSADSPMSSYALVSHERDSSFALAIFGACLNGSQQMTQRKLAIGWLEWLHHNYPQKQTNFVLDRFQISIVLNPLRAPLKLPSLSSCMLRYCRPKLSVNKAEGWSYWKDEIINTVFAADGVTKGIVNGTTKRPTDAEKAVDWDKRNTIAAAVIRALTDSNTRSIYANEDGGAAIFAALCKRFDKSTFTTRSAARAAFHRCLHDPSQPISIFLDRITSLRNRLNDLLPKDEKVSDTYLKDVILTNLHSSYATGKLNLLGSASGEPELDQCKTILSSAGPDWDVEEEADKLLESAGATVKVEPLESRLDNAYVARAARYQPRDAARYKNLSAPAGGVSGSSPRGGVGIPGSGGATDSHRGDGFVDCQGNRWCDMSMDGCHRCGGRSHKAVSCIKEMPPEVKDWCLNRAYETAQLAADSTHFAAESTHPVASYFVQEPSAPSPSSHGHSFYHAVPDAPEYGGQGPLDFTDDDFDA</sequence>
<evidence type="ECO:0000256" key="10">
    <source>
        <dbReference type="SAM" id="MobiDB-lite"/>
    </source>
</evidence>
<evidence type="ECO:0000259" key="11">
    <source>
        <dbReference type="Pfam" id="PF04065"/>
    </source>
</evidence>
<keyword evidence="4" id="KW-0963">Cytoplasm</keyword>
<evidence type="ECO:0000256" key="6">
    <source>
        <dbReference type="ARBA" id="ARBA00023015"/>
    </source>
</evidence>
<keyword evidence="13" id="KW-1185">Reference proteome</keyword>
<dbReference type="Proteomes" id="UP001362999">
    <property type="component" value="Unassembled WGS sequence"/>
</dbReference>
<proteinExistence type="inferred from homology"/>
<evidence type="ECO:0000256" key="2">
    <source>
        <dbReference type="ARBA" id="ARBA00004496"/>
    </source>
</evidence>
<feature type="domain" description="CCR4-Not complex component Not N-terminal" evidence="11">
    <location>
        <begin position="5"/>
        <end position="164"/>
    </location>
</feature>
<name>A0AAW0BKD0_9AGAR</name>
<dbReference type="GO" id="GO:0030015">
    <property type="term" value="C:CCR4-NOT core complex"/>
    <property type="evidence" value="ECO:0007669"/>
    <property type="project" value="InterPro"/>
</dbReference>
<dbReference type="EMBL" id="JAWWNJ010000030">
    <property type="protein sequence ID" value="KAK7026921.1"/>
    <property type="molecule type" value="Genomic_DNA"/>
</dbReference>
<keyword evidence="9" id="KW-0175">Coiled coil</keyword>
<gene>
    <name evidence="12" type="ORF">R3P38DRAFT_3354850</name>
</gene>
<dbReference type="Pfam" id="PF14223">
    <property type="entry name" value="Retrotran_gag_2"/>
    <property type="match status" value="1"/>
</dbReference>
<feature type="compositionally biased region" description="Pro residues" evidence="10">
    <location>
        <begin position="257"/>
        <end position="279"/>
    </location>
</feature>
<evidence type="ECO:0000256" key="3">
    <source>
        <dbReference type="ARBA" id="ARBA00007682"/>
    </source>
</evidence>
<accession>A0AAW0BKD0</accession>
<protein>
    <submittedName>
        <fullName evidence="12">Not1 N-terminal domain, CCR4-Not complex component-domain-containing protein</fullName>
    </submittedName>
</protein>
<keyword evidence="8" id="KW-0539">Nucleus</keyword>
<keyword evidence="7" id="KW-0804">Transcription</keyword>
<evidence type="ECO:0000256" key="8">
    <source>
        <dbReference type="ARBA" id="ARBA00023242"/>
    </source>
</evidence>
<evidence type="ECO:0000256" key="9">
    <source>
        <dbReference type="SAM" id="Coils"/>
    </source>
</evidence>
<dbReference type="Pfam" id="PF04065">
    <property type="entry name" value="Not3"/>
    <property type="match status" value="1"/>
</dbReference>
<evidence type="ECO:0000256" key="7">
    <source>
        <dbReference type="ARBA" id="ARBA00023163"/>
    </source>
</evidence>
<comment type="similarity">
    <text evidence="3">Belongs to the CNOT2/3/5 family.</text>
</comment>
<evidence type="ECO:0000313" key="12">
    <source>
        <dbReference type="EMBL" id="KAK7026921.1"/>
    </source>
</evidence>
<dbReference type="AlphaFoldDB" id="A0AAW0BKD0"/>
<reference evidence="12 13" key="1">
    <citation type="journal article" date="2024" name="J Genomics">
        <title>Draft genome sequencing and assembly of Favolaschia claudopus CIRM-BRFM 2984 isolated from oak limbs.</title>
        <authorList>
            <person name="Navarro D."/>
            <person name="Drula E."/>
            <person name="Chaduli D."/>
            <person name="Cazenave R."/>
            <person name="Ahrendt S."/>
            <person name="Wang J."/>
            <person name="Lipzen A."/>
            <person name="Daum C."/>
            <person name="Barry K."/>
            <person name="Grigoriev I.V."/>
            <person name="Favel A."/>
            <person name="Rosso M.N."/>
            <person name="Martin F."/>
        </authorList>
    </citation>
    <scope>NUCLEOTIDE SEQUENCE [LARGE SCALE GENOMIC DNA]</scope>
    <source>
        <strain evidence="12 13">CIRM-BRFM 2984</strain>
    </source>
</reference>
<feature type="coiled-coil region" evidence="9">
    <location>
        <begin position="57"/>
        <end position="84"/>
    </location>
</feature>
<keyword evidence="5" id="KW-0678">Repressor</keyword>
<comment type="caution">
    <text evidence="12">The sequence shown here is derived from an EMBL/GenBank/DDBJ whole genome shotgun (WGS) entry which is preliminary data.</text>
</comment>
<dbReference type="GO" id="GO:0006355">
    <property type="term" value="P:regulation of DNA-templated transcription"/>
    <property type="evidence" value="ECO:0007669"/>
    <property type="project" value="InterPro"/>
</dbReference>
<evidence type="ECO:0000313" key="13">
    <source>
        <dbReference type="Proteomes" id="UP001362999"/>
    </source>
</evidence>
<feature type="compositionally biased region" description="Polar residues" evidence="10">
    <location>
        <begin position="291"/>
        <end position="311"/>
    </location>
</feature>
<comment type="subcellular location">
    <subcellularLocation>
        <location evidence="2">Cytoplasm</location>
    </subcellularLocation>
    <subcellularLocation>
        <location evidence="1">Nucleus</location>
    </subcellularLocation>
</comment>
<feature type="compositionally biased region" description="Basic and acidic residues" evidence="10">
    <location>
        <begin position="199"/>
        <end position="213"/>
    </location>
</feature>
<evidence type="ECO:0000256" key="1">
    <source>
        <dbReference type="ARBA" id="ARBA00004123"/>
    </source>
</evidence>